<evidence type="ECO:0000313" key="1">
    <source>
        <dbReference type="EMBL" id="RPF67098.1"/>
    </source>
</evidence>
<gene>
    <name evidence="1" type="ORF">EGW01_08430</name>
</gene>
<comment type="caution">
    <text evidence="1">The sequence shown here is derived from an EMBL/GenBank/DDBJ whole genome shotgun (WGS) entry which is preliminary data.</text>
</comment>
<evidence type="ECO:0000313" key="2">
    <source>
        <dbReference type="Proteomes" id="UP000275263"/>
    </source>
</evidence>
<proteinExistence type="predicted"/>
<dbReference type="Proteomes" id="UP000275263">
    <property type="component" value="Unassembled WGS sequence"/>
</dbReference>
<name>A0A3N5CVK0_HELPX</name>
<protein>
    <submittedName>
        <fullName evidence="1">Uncharacterized protein</fullName>
    </submittedName>
</protein>
<dbReference type="AlphaFoldDB" id="A0A3N5CVK0"/>
<reference evidence="1 2" key="1">
    <citation type="journal article" date="2017" name="Gut Pathog.">
        <title>Mycobacterium avium subsp. paratuberculosis and associated risk factors for inflammatory bowel disease in Iranian patients.</title>
        <authorList>
            <person name="Zamani S."/>
            <person name="Zali M.R."/>
            <person name="Aghdaei H.A."/>
            <person name="Sechi L.A."/>
            <person name="Niegowska M."/>
            <person name="Caggiu E."/>
            <person name="Keshavarz R."/>
            <person name="Mosavari N."/>
            <person name="Feizabadi M.M."/>
        </authorList>
    </citation>
    <scope>NUCLEOTIDE SEQUENCE [LARGE SCALE GENOMIC DNA]</scope>
    <source>
        <strain evidence="1 2">1057</strain>
    </source>
</reference>
<accession>A0A3N5CVK0</accession>
<organism evidence="1 2">
    <name type="scientific">Helicobacter pylori</name>
    <name type="common">Campylobacter pylori</name>
    <dbReference type="NCBI Taxonomy" id="210"/>
    <lineage>
        <taxon>Bacteria</taxon>
        <taxon>Pseudomonadati</taxon>
        <taxon>Campylobacterota</taxon>
        <taxon>Epsilonproteobacteria</taxon>
        <taxon>Campylobacterales</taxon>
        <taxon>Helicobacteraceae</taxon>
        <taxon>Helicobacter</taxon>
    </lineage>
</organism>
<dbReference type="EMBL" id="RPFT01000039">
    <property type="protein sequence ID" value="RPF67098.1"/>
    <property type="molecule type" value="Genomic_DNA"/>
</dbReference>
<sequence length="77" mass="8949">MLVLARSSVITRKKFCYHSQEVLLSLARSSVITRKKFCFIHFHLKMRNHTASLFRGLQPPIPHMRAHGKTCKNNMVV</sequence>